<protein>
    <submittedName>
        <fullName evidence="3">Cobalt ABC transporter permease</fullName>
    </submittedName>
</protein>
<keyword evidence="2" id="KW-0732">Signal</keyword>
<dbReference type="Proteomes" id="UP000664405">
    <property type="component" value="Unassembled WGS sequence"/>
</dbReference>
<organism evidence="3 4">
    <name type="scientific">Thalassospira povalilytica</name>
    <dbReference type="NCBI Taxonomy" id="732237"/>
    <lineage>
        <taxon>Bacteria</taxon>
        <taxon>Pseudomonadati</taxon>
        <taxon>Pseudomonadota</taxon>
        <taxon>Alphaproteobacteria</taxon>
        <taxon>Rhodospirillales</taxon>
        <taxon>Thalassospiraceae</taxon>
        <taxon>Thalassospira</taxon>
    </lineage>
</organism>
<keyword evidence="1" id="KW-1133">Transmembrane helix</keyword>
<evidence type="ECO:0000256" key="1">
    <source>
        <dbReference type="SAM" id="Phobius"/>
    </source>
</evidence>
<feature type="transmembrane region" description="Helical" evidence="1">
    <location>
        <begin position="176"/>
        <end position="194"/>
    </location>
</feature>
<keyword evidence="1" id="KW-0812">Transmembrane</keyword>
<dbReference type="RefSeq" id="WP_206927548.1">
    <property type="nucleotide sequence ID" value="NZ_JAEKJW010000002.1"/>
</dbReference>
<evidence type="ECO:0000256" key="2">
    <source>
        <dbReference type="SAM" id="SignalP"/>
    </source>
</evidence>
<proteinExistence type="predicted"/>
<sequence length="205" mass="21743">MAKLATGVFLAGLLFGMQAAQAHKVIASVFPSGIAVEGEIGFSNGDMAADTLVEIFDRQGNKIDEIRTDSDGFFVYTPSRKVDLVFRADLGAGHVAEASFDIADLTGISGAGSIAAVSSDDSANITVDGAVVGDNATKTAITREQEEVIAAIVRDELRPLRREITAYKEKNDLQSILGGIGYIFGFFGIAYYLAARRLRAKATKS</sequence>
<evidence type="ECO:0000313" key="4">
    <source>
        <dbReference type="Proteomes" id="UP000664405"/>
    </source>
</evidence>
<gene>
    <name evidence="3" type="ORF">JF547_12060</name>
</gene>
<name>A0A8I1M973_9PROT</name>
<evidence type="ECO:0000313" key="3">
    <source>
        <dbReference type="EMBL" id="MBN8197196.1"/>
    </source>
</evidence>
<feature type="chain" id="PRO_5034001854" evidence="2">
    <location>
        <begin position="23"/>
        <end position="205"/>
    </location>
</feature>
<dbReference type="AlphaFoldDB" id="A0A8I1M973"/>
<dbReference type="EMBL" id="JAEKJW010000002">
    <property type="protein sequence ID" value="MBN8197196.1"/>
    <property type="molecule type" value="Genomic_DNA"/>
</dbReference>
<reference evidence="3" key="1">
    <citation type="submission" date="2020-12" db="EMBL/GenBank/DDBJ databases">
        <title>Oil enriched cultivation method for isolating marine PHA-producing bacteria.</title>
        <authorList>
            <person name="Zheng W."/>
            <person name="Yu S."/>
            <person name="Huang Y."/>
        </authorList>
    </citation>
    <scope>NUCLEOTIDE SEQUENCE</scope>
    <source>
        <strain evidence="3">SY-2-3</strain>
    </source>
</reference>
<feature type="signal peptide" evidence="2">
    <location>
        <begin position="1"/>
        <end position="22"/>
    </location>
</feature>
<keyword evidence="1" id="KW-0472">Membrane</keyword>
<comment type="caution">
    <text evidence="3">The sequence shown here is derived from an EMBL/GenBank/DDBJ whole genome shotgun (WGS) entry which is preliminary data.</text>
</comment>
<accession>A0A8I1M973</accession>